<accession>K2GZS0</accession>
<dbReference type="AlphaFoldDB" id="K2GZS0"/>
<feature type="domain" description="Methyltransferase type 11" evidence="1">
    <location>
        <begin position="101"/>
        <end position="140"/>
    </location>
</feature>
<protein>
    <recommendedName>
        <fullName evidence="1">Methyltransferase type 11 domain-containing protein</fullName>
    </recommendedName>
</protein>
<evidence type="ECO:0000313" key="2">
    <source>
        <dbReference type="EMBL" id="EKE29030.1"/>
    </source>
</evidence>
<dbReference type="InterPro" id="IPR029063">
    <property type="entry name" value="SAM-dependent_MTases_sf"/>
</dbReference>
<dbReference type="GO" id="GO:0008757">
    <property type="term" value="F:S-adenosylmethionine-dependent methyltransferase activity"/>
    <property type="evidence" value="ECO:0007669"/>
    <property type="project" value="InterPro"/>
</dbReference>
<comment type="caution">
    <text evidence="2">The sequence shown here is derived from an EMBL/GenBank/DDBJ whole genome shotgun (WGS) entry which is preliminary data.</text>
</comment>
<dbReference type="SUPFAM" id="SSF53335">
    <property type="entry name" value="S-adenosyl-L-methionine-dependent methyltransferases"/>
    <property type="match status" value="1"/>
</dbReference>
<evidence type="ECO:0000259" key="1">
    <source>
        <dbReference type="Pfam" id="PF08241"/>
    </source>
</evidence>
<name>K2GZS0_9BACT</name>
<dbReference type="Gene3D" id="3.40.50.150">
    <property type="entry name" value="Vaccinia Virus protein VP39"/>
    <property type="match status" value="1"/>
</dbReference>
<organism evidence="2">
    <name type="scientific">uncultured bacterium</name>
    <name type="common">gcode 4</name>
    <dbReference type="NCBI Taxonomy" id="1234023"/>
    <lineage>
        <taxon>Bacteria</taxon>
        <taxon>environmental samples</taxon>
    </lineage>
</organism>
<sequence>MNHSARNLPESEEADIHPETKAIKSEWNRHSAYQWVYFDENYKKMISHYLAGRLTWSNLEIWWWWYLSHPNSAVIDVSEVALEYNPAKNKKCFDLDDLWRWKKLPYPDHSFESATMISVWQYLRFPKKLLMELERVLVPGWELYIINEQWAWITELIKQSGHTRGICQQVQELWYSAIKEDIEIIWKDHCWFKAVIVSMPQETLFGKVSEVKRKASIVMTQEEAEEEEETKANRFKQDYTEKWYNRAEFMLHSLREYPVTQFSIDLRQRFEDFSKDYKSATWEDVLLCSFEYSDMKLDMATSDIEIMVELHAKSFKDQTKEDLLRKYKLRACNHHTSLEVEVKKQLNWQSAAESTLFNYFIPFLTNTALNSYTISLQKQLYDNLKKTYSVKLDEWIHDKVARRLYYLISDNKQRKPIDSLIARKREIEKEKIPTAWTKPLTYLPYMRKIKDLIGSEASFSPRTFNFDD</sequence>
<proteinExistence type="predicted"/>
<reference evidence="2" key="1">
    <citation type="journal article" date="2012" name="Science">
        <title>Fermentation, hydrogen, and sulfur metabolism in multiple uncultivated bacterial phyla.</title>
        <authorList>
            <person name="Wrighton K.C."/>
            <person name="Thomas B.C."/>
            <person name="Sharon I."/>
            <person name="Miller C.S."/>
            <person name="Castelle C.J."/>
            <person name="VerBerkmoes N.C."/>
            <person name="Wilkins M.J."/>
            <person name="Hettich R.L."/>
            <person name="Lipton M.S."/>
            <person name="Williams K.H."/>
            <person name="Long P.E."/>
            <person name="Banfield J.F."/>
        </authorList>
    </citation>
    <scope>NUCLEOTIDE SEQUENCE [LARGE SCALE GENOMIC DNA]</scope>
</reference>
<dbReference type="EMBL" id="AMFJ01000246">
    <property type="protein sequence ID" value="EKE29030.1"/>
    <property type="molecule type" value="Genomic_DNA"/>
</dbReference>
<dbReference type="Pfam" id="PF08241">
    <property type="entry name" value="Methyltransf_11"/>
    <property type="match status" value="1"/>
</dbReference>
<dbReference type="InterPro" id="IPR013216">
    <property type="entry name" value="Methyltransf_11"/>
</dbReference>
<gene>
    <name evidence="2" type="ORF">ACD_2C00246G0002</name>
</gene>